<evidence type="ECO:0000313" key="2">
    <source>
        <dbReference type="Proteomes" id="UP001234178"/>
    </source>
</evidence>
<dbReference type="EMBL" id="JAOYFB010000039">
    <property type="protein sequence ID" value="KAK4030298.1"/>
    <property type="molecule type" value="Genomic_DNA"/>
</dbReference>
<reference evidence="1 2" key="1">
    <citation type="journal article" date="2023" name="Nucleic Acids Res.">
        <title>The hologenome of Daphnia magna reveals possible DNA methylation and microbiome-mediated evolution of the host genome.</title>
        <authorList>
            <person name="Chaturvedi A."/>
            <person name="Li X."/>
            <person name="Dhandapani V."/>
            <person name="Marshall H."/>
            <person name="Kissane S."/>
            <person name="Cuenca-Cambronero M."/>
            <person name="Asole G."/>
            <person name="Calvet F."/>
            <person name="Ruiz-Romero M."/>
            <person name="Marangio P."/>
            <person name="Guigo R."/>
            <person name="Rago D."/>
            <person name="Mirbahai L."/>
            <person name="Eastwood N."/>
            <person name="Colbourne J.K."/>
            <person name="Zhou J."/>
            <person name="Mallon E."/>
            <person name="Orsini L."/>
        </authorList>
    </citation>
    <scope>NUCLEOTIDE SEQUENCE [LARGE SCALE GENOMIC DNA]</scope>
    <source>
        <strain evidence="1">LRV0_1</strain>
    </source>
</reference>
<keyword evidence="2" id="KW-1185">Reference proteome</keyword>
<evidence type="ECO:0000313" key="1">
    <source>
        <dbReference type="EMBL" id="KAK4030298.1"/>
    </source>
</evidence>
<dbReference type="Proteomes" id="UP001234178">
    <property type="component" value="Unassembled WGS sequence"/>
</dbReference>
<sequence>MTVIWNQSNVSSFCVTWTPLFSTKINKIGKFVGFFIFRDMDTVILDQGMYYVVRLAQLVERGTFNPEVEGSIPSSGVI</sequence>
<comment type="caution">
    <text evidence="1">The sequence shown here is derived from an EMBL/GenBank/DDBJ whole genome shotgun (WGS) entry which is preliminary data.</text>
</comment>
<protein>
    <submittedName>
        <fullName evidence="1">Uncharacterized protein</fullName>
    </submittedName>
</protein>
<organism evidence="1 2">
    <name type="scientific">Daphnia magna</name>
    <dbReference type="NCBI Taxonomy" id="35525"/>
    <lineage>
        <taxon>Eukaryota</taxon>
        <taxon>Metazoa</taxon>
        <taxon>Ecdysozoa</taxon>
        <taxon>Arthropoda</taxon>
        <taxon>Crustacea</taxon>
        <taxon>Branchiopoda</taxon>
        <taxon>Diplostraca</taxon>
        <taxon>Cladocera</taxon>
        <taxon>Anomopoda</taxon>
        <taxon>Daphniidae</taxon>
        <taxon>Daphnia</taxon>
    </lineage>
</organism>
<name>A0ABR0AYU1_9CRUS</name>
<accession>A0ABR0AYU1</accession>
<proteinExistence type="predicted"/>
<gene>
    <name evidence="1" type="ORF">OUZ56_023293</name>
</gene>